<sequence>MVGIVLISHSQKAAEGAVELARMMAPDAPLAAAGGLEDGSLGTSFEKIMAAVEAVDQGDGVACIMDMGSAVMTAEMVVESLEDRKIQLLDCPFVEGAVITAIEAAGGTPLAAMQDKVEASRDRKL</sequence>
<dbReference type="GO" id="GO:0019563">
    <property type="term" value="P:glycerol catabolic process"/>
    <property type="evidence" value="ECO:0007669"/>
    <property type="project" value="InterPro"/>
</dbReference>
<dbReference type="GO" id="GO:0016020">
    <property type="term" value="C:membrane"/>
    <property type="evidence" value="ECO:0007669"/>
    <property type="project" value="InterPro"/>
</dbReference>
<dbReference type="Proteomes" id="UP000238358">
    <property type="component" value="Chromosome"/>
</dbReference>
<dbReference type="AlphaFoldDB" id="A0A1M6R9J8"/>
<dbReference type="InterPro" id="IPR036662">
    <property type="entry name" value="PTS_EIIA_man-typ_sf"/>
</dbReference>
<accession>A0A1M6R9J8</accession>
<dbReference type="InterPro" id="IPR039643">
    <property type="entry name" value="DhaM"/>
</dbReference>
<dbReference type="GO" id="GO:0047324">
    <property type="term" value="F:phosphoenolpyruvate-glycerone phosphotransferase activity"/>
    <property type="evidence" value="ECO:0007669"/>
    <property type="project" value="UniProtKB-EC"/>
</dbReference>
<dbReference type="InterPro" id="IPR012844">
    <property type="entry name" value="DhaM_N"/>
</dbReference>
<evidence type="ECO:0000256" key="1">
    <source>
        <dbReference type="ARBA" id="ARBA00001113"/>
    </source>
</evidence>
<dbReference type="Pfam" id="PF03610">
    <property type="entry name" value="EIIA-man"/>
    <property type="match status" value="1"/>
</dbReference>
<keyword evidence="4 6" id="KW-0808">Transferase</keyword>
<dbReference type="NCBIfam" id="TIGR02364">
    <property type="entry name" value="dha_pts"/>
    <property type="match status" value="1"/>
</dbReference>
<evidence type="ECO:0000256" key="4">
    <source>
        <dbReference type="ARBA" id="ARBA00022679"/>
    </source>
</evidence>
<comment type="subunit">
    <text evidence="5">Homodimer. The dihydroxyacetone kinase complex is composed of a homodimer of DhaM, a homodimer of DhaK and the subunit DhaL.</text>
</comment>
<dbReference type="SUPFAM" id="SSF53062">
    <property type="entry name" value="PTS system fructose IIA component-like"/>
    <property type="match status" value="1"/>
</dbReference>
<proteinExistence type="predicted"/>
<reference evidence="6 7" key="1">
    <citation type="journal article" date="2018" name="Genome Announc.">
        <title>Complete genomes of two Megasphaera elsdenii strains, NCIMB 702410 and ATCC 25940.</title>
        <authorList>
            <person name="Hatmaker E.A."/>
            <person name="O'Dell K."/>
            <person name="Riley L.A."/>
            <person name="Klingeman D.M."/>
            <person name="Guss A.M."/>
        </authorList>
    </citation>
    <scope>NUCLEOTIDE SEQUENCE [LARGE SCALE GENOMIC DNA]</scope>
    <source>
        <strain evidence="6 7">NCIMB702410</strain>
    </source>
</reference>
<dbReference type="PANTHER" id="PTHR38594:SF1">
    <property type="entry name" value="PEP-DEPENDENT DIHYDROXYACETONE KINASE, PHOSPHORYL DONOR SUBUNIT DHAM"/>
    <property type="match status" value="1"/>
</dbReference>
<evidence type="ECO:0000313" key="6">
    <source>
        <dbReference type="EMBL" id="AVO27340.1"/>
    </source>
</evidence>
<evidence type="ECO:0000313" key="7">
    <source>
        <dbReference type="Proteomes" id="UP000238358"/>
    </source>
</evidence>
<dbReference type="RefSeq" id="WP_027894951.1">
    <property type="nucleotide sequence ID" value="NZ_AP031433.1"/>
</dbReference>
<dbReference type="EMBL" id="CP027569">
    <property type="protein sequence ID" value="AVO27340.1"/>
    <property type="molecule type" value="Genomic_DNA"/>
</dbReference>
<evidence type="ECO:0000256" key="3">
    <source>
        <dbReference type="ARBA" id="ARBA00012095"/>
    </source>
</evidence>
<comment type="catalytic activity">
    <reaction evidence="1">
        <text>dihydroxyacetone + phosphoenolpyruvate = dihydroxyacetone phosphate + pyruvate</text>
        <dbReference type="Rhea" id="RHEA:18381"/>
        <dbReference type="ChEBI" id="CHEBI:15361"/>
        <dbReference type="ChEBI" id="CHEBI:16016"/>
        <dbReference type="ChEBI" id="CHEBI:57642"/>
        <dbReference type="ChEBI" id="CHEBI:58702"/>
        <dbReference type="EC" id="2.7.1.121"/>
    </reaction>
</comment>
<organism evidence="6 7">
    <name type="scientific">Megasphaera elsdenii</name>
    <dbReference type="NCBI Taxonomy" id="907"/>
    <lineage>
        <taxon>Bacteria</taxon>
        <taxon>Bacillati</taxon>
        <taxon>Bacillota</taxon>
        <taxon>Negativicutes</taxon>
        <taxon>Veillonellales</taxon>
        <taxon>Veillonellaceae</taxon>
        <taxon>Megasphaera</taxon>
    </lineage>
</organism>
<protein>
    <recommendedName>
        <fullName evidence="3">phosphoenolpyruvate--glycerone phosphotransferase</fullName>
        <ecNumber evidence="3">2.7.1.121</ecNumber>
    </recommendedName>
</protein>
<keyword evidence="6" id="KW-0418">Kinase</keyword>
<name>A0A1M6R9J8_MEGEL</name>
<evidence type="ECO:0000256" key="2">
    <source>
        <dbReference type="ARBA" id="ARBA00002788"/>
    </source>
</evidence>
<dbReference type="GO" id="GO:0009401">
    <property type="term" value="P:phosphoenolpyruvate-dependent sugar phosphotransferase system"/>
    <property type="evidence" value="ECO:0007669"/>
    <property type="project" value="InterPro"/>
</dbReference>
<dbReference type="InterPro" id="IPR004701">
    <property type="entry name" value="PTS_EIIA_man-typ"/>
</dbReference>
<dbReference type="PROSITE" id="PS51096">
    <property type="entry name" value="PTS_EIIA_TYPE_4"/>
    <property type="match status" value="1"/>
</dbReference>
<dbReference type="Gene3D" id="3.40.50.510">
    <property type="entry name" value="Phosphotransferase system, mannose-type IIA component"/>
    <property type="match status" value="1"/>
</dbReference>
<gene>
    <name evidence="6" type="ORF">C6Y28_06860</name>
</gene>
<evidence type="ECO:0000256" key="5">
    <source>
        <dbReference type="ARBA" id="ARBA00046577"/>
    </source>
</evidence>
<dbReference type="OrthoDB" id="7065393at2"/>
<dbReference type="PANTHER" id="PTHR38594">
    <property type="entry name" value="PEP-DEPENDENT DIHYDROXYACETONE KINASE, PHOSPHORYL DONOR SUBUNIT DHAM"/>
    <property type="match status" value="1"/>
</dbReference>
<comment type="function">
    <text evidence="2">Component of the dihydroxyacetone kinase complex, which is responsible for the phosphoenolpyruvate (PEP)-dependent phosphorylation of dihydroxyacetone. DhaM serves as the phosphoryl donor. Is phosphorylated by phosphoenolpyruvate in an EI- and HPr-dependent reaction, and a phosphorelay system on histidine residues finally leads to phosphoryl transfer to DhaL and dihydroxyacetone.</text>
</comment>
<dbReference type="EC" id="2.7.1.121" evidence="3"/>